<dbReference type="Proteomes" id="UP000828941">
    <property type="component" value="Chromosome 9"/>
</dbReference>
<sequence>MATRMLLRTDPKLSLKFLRNPSLAHPQFTASILQTKTVNEALQLPLNQNLQLCDFLGVSQKLVIEEASAINVRECFNGCAVSFAGRGRGTSRQRIDSEDDEEEDKFEDFDEEMEDDLDDDFEDDDEDFEDEDNDFDEDYKKFGRKKK</sequence>
<proteinExistence type="predicted"/>
<dbReference type="EMBL" id="CM039434">
    <property type="protein sequence ID" value="KAI4322935.1"/>
    <property type="molecule type" value="Genomic_DNA"/>
</dbReference>
<keyword evidence="2" id="KW-1185">Reference proteome</keyword>
<name>A0ACB9MGJ2_BAUVA</name>
<evidence type="ECO:0000313" key="1">
    <source>
        <dbReference type="EMBL" id="KAI4322935.1"/>
    </source>
</evidence>
<evidence type="ECO:0000313" key="2">
    <source>
        <dbReference type="Proteomes" id="UP000828941"/>
    </source>
</evidence>
<organism evidence="1 2">
    <name type="scientific">Bauhinia variegata</name>
    <name type="common">Purple orchid tree</name>
    <name type="synonym">Phanera variegata</name>
    <dbReference type="NCBI Taxonomy" id="167791"/>
    <lineage>
        <taxon>Eukaryota</taxon>
        <taxon>Viridiplantae</taxon>
        <taxon>Streptophyta</taxon>
        <taxon>Embryophyta</taxon>
        <taxon>Tracheophyta</taxon>
        <taxon>Spermatophyta</taxon>
        <taxon>Magnoliopsida</taxon>
        <taxon>eudicotyledons</taxon>
        <taxon>Gunneridae</taxon>
        <taxon>Pentapetalae</taxon>
        <taxon>rosids</taxon>
        <taxon>fabids</taxon>
        <taxon>Fabales</taxon>
        <taxon>Fabaceae</taxon>
        <taxon>Cercidoideae</taxon>
        <taxon>Cercideae</taxon>
        <taxon>Bauhiniinae</taxon>
        <taxon>Bauhinia</taxon>
    </lineage>
</organism>
<accession>A0ACB9MGJ2</accession>
<gene>
    <name evidence="1" type="ORF">L6164_022583</name>
</gene>
<protein>
    <submittedName>
        <fullName evidence="1">Uncharacterized protein</fullName>
    </submittedName>
</protein>
<comment type="caution">
    <text evidence="1">The sequence shown here is derived from an EMBL/GenBank/DDBJ whole genome shotgun (WGS) entry which is preliminary data.</text>
</comment>
<reference evidence="1 2" key="1">
    <citation type="journal article" date="2022" name="DNA Res.">
        <title>Chromosomal-level genome assembly of the orchid tree Bauhinia variegata (Leguminosae; Cercidoideae) supports the allotetraploid origin hypothesis of Bauhinia.</title>
        <authorList>
            <person name="Zhong Y."/>
            <person name="Chen Y."/>
            <person name="Zheng D."/>
            <person name="Pang J."/>
            <person name="Liu Y."/>
            <person name="Luo S."/>
            <person name="Meng S."/>
            <person name="Qian L."/>
            <person name="Wei D."/>
            <person name="Dai S."/>
            <person name="Zhou R."/>
        </authorList>
    </citation>
    <scope>NUCLEOTIDE SEQUENCE [LARGE SCALE GENOMIC DNA]</scope>
    <source>
        <strain evidence="1">BV-YZ2020</strain>
    </source>
</reference>